<sequence length="246" mass="28001">MFWFEKYVIDWSYFDRSKNEAESKIKLIQISDLHITGLRSFHKSIARKINEIKPDLIVFTGDSINLTTEIQYLDSFLKLIDQDIPKFAILGNWEYWGNVDLKQLNEVYTSHNCQLLVNENATINVNNQSIAIAGTDDFLGGRPDIMTAMKKLSETDKTIVLNHCPQYSDVIKDSQFADRIDLILSGHTHGGQVTFLGYAPITPRGSGDYLKGWYEDKVPMYVSRGIGTSRVPIRFGSRAEVVEIDL</sequence>
<protein>
    <submittedName>
        <fullName evidence="2">Metallophosphoesterase</fullName>
    </submittedName>
</protein>
<organism evidence="2 3">
    <name type="scientific">Nonlabens ponticola</name>
    <dbReference type="NCBI Taxonomy" id="2496866"/>
    <lineage>
        <taxon>Bacteria</taxon>
        <taxon>Pseudomonadati</taxon>
        <taxon>Bacteroidota</taxon>
        <taxon>Flavobacteriia</taxon>
        <taxon>Flavobacteriales</taxon>
        <taxon>Flavobacteriaceae</taxon>
        <taxon>Nonlabens</taxon>
    </lineage>
</organism>
<proteinExistence type="predicted"/>
<dbReference type="GO" id="GO:0008758">
    <property type="term" value="F:UDP-2,3-diacylglucosamine hydrolase activity"/>
    <property type="evidence" value="ECO:0007669"/>
    <property type="project" value="TreeGrafter"/>
</dbReference>
<dbReference type="InterPro" id="IPR051158">
    <property type="entry name" value="Metallophosphoesterase_sf"/>
</dbReference>
<evidence type="ECO:0000313" key="2">
    <source>
        <dbReference type="EMBL" id="AZQ44060.1"/>
    </source>
</evidence>
<dbReference type="InterPro" id="IPR029052">
    <property type="entry name" value="Metallo-depent_PP-like"/>
</dbReference>
<dbReference type="RefSeq" id="WP_126447122.1">
    <property type="nucleotide sequence ID" value="NZ_CP034549.1"/>
</dbReference>
<dbReference type="PANTHER" id="PTHR31302:SF25">
    <property type="entry name" value="PHOSPHOESTERASE"/>
    <property type="match status" value="1"/>
</dbReference>
<gene>
    <name evidence="2" type="ORF">EJ995_07380</name>
</gene>
<dbReference type="KEGG" id="noj:EJ995_07380"/>
<reference evidence="2 3" key="1">
    <citation type="submission" date="2018-12" db="EMBL/GenBank/DDBJ databases">
        <title>Complete genome of Nonlabens sp. MJ115.</title>
        <authorList>
            <person name="Choi H.S."/>
            <person name="Jung J."/>
        </authorList>
    </citation>
    <scope>NUCLEOTIDE SEQUENCE [LARGE SCALE GENOMIC DNA]</scope>
    <source>
        <strain evidence="2 3">MJ115</strain>
    </source>
</reference>
<dbReference type="PANTHER" id="PTHR31302">
    <property type="entry name" value="TRANSMEMBRANE PROTEIN WITH METALLOPHOSPHOESTERASE DOMAIN-RELATED"/>
    <property type="match status" value="1"/>
</dbReference>
<feature type="domain" description="Calcineurin-like phosphoesterase" evidence="1">
    <location>
        <begin position="26"/>
        <end position="190"/>
    </location>
</feature>
<keyword evidence="3" id="KW-1185">Reference proteome</keyword>
<dbReference type="AlphaFoldDB" id="A0A3S9MXZ2"/>
<dbReference type="EMBL" id="CP034549">
    <property type="protein sequence ID" value="AZQ44060.1"/>
    <property type="molecule type" value="Genomic_DNA"/>
</dbReference>
<evidence type="ECO:0000313" key="3">
    <source>
        <dbReference type="Proteomes" id="UP000279600"/>
    </source>
</evidence>
<dbReference type="GO" id="GO:0016020">
    <property type="term" value="C:membrane"/>
    <property type="evidence" value="ECO:0007669"/>
    <property type="project" value="GOC"/>
</dbReference>
<evidence type="ECO:0000259" key="1">
    <source>
        <dbReference type="Pfam" id="PF00149"/>
    </source>
</evidence>
<accession>A0A3S9MXZ2</accession>
<dbReference type="Gene3D" id="3.60.21.10">
    <property type="match status" value="1"/>
</dbReference>
<dbReference type="OrthoDB" id="9780884at2"/>
<dbReference type="Pfam" id="PF00149">
    <property type="entry name" value="Metallophos"/>
    <property type="match status" value="1"/>
</dbReference>
<dbReference type="GO" id="GO:0009245">
    <property type="term" value="P:lipid A biosynthetic process"/>
    <property type="evidence" value="ECO:0007669"/>
    <property type="project" value="TreeGrafter"/>
</dbReference>
<dbReference type="CDD" id="cd07385">
    <property type="entry name" value="MPP_YkuE_C"/>
    <property type="match status" value="1"/>
</dbReference>
<dbReference type="SUPFAM" id="SSF56300">
    <property type="entry name" value="Metallo-dependent phosphatases"/>
    <property type="match status" value="1"/>
</dbReference>
<dbReference type="Proteomes" id="UP000279600">
    <property type="component" value="Chromosome"/>
</dbReference>
<name>A0A3S9MXZ2_9FLAO</name>
<dbReference type="InterPro" id="IPR004843">
    <property type="entry name" value="Calcineurin-like_PHP"/>
</dbReference>